<dbReference type="Proteomes" id="UP001642409">
    <property type="component" value="Unassembled WGS sequence"/>
</dbReference>
<proteinExistence type="predicted"/>
<name>A0AA86R2F6_9EUKA</name>
<evidence type="ECO:0000313" key="3">
    <source>
        <dbReference type="EMBL" id="CAL6029667.1"/>
    </source>
</evidence>
<keyword evidence="4" id="KW-1185">Reference proteome</keyword>
<dbReference type="EMBL" id="CAXDID020000111">
    <property type="protein sequence ID" value="CAL6029667.1"/>
    <property type="molecule type" value="Genomic_DNA"/>
</dbReference>
<protein>
    <submittedName>
        <fullName evidence="2">Uncharacterized protein</fullName>
    </submittedName>
</protein>
<gene>
    <name evidence="3" type="ORF">HINF_LOCUS32544</name>
    <name evidence="2" type="ORF">HINF_LOCUS53411</name>
</gene>
<evidence type="ECO:0000256" key="1">
    <source>
        <dbReference type="SAM" id="SignalP"/>
    </source>
</evidence>
<accession>A0AA86R2F6</accession>
<dbReference type="EMBL" id="CATOUU010000994">
    <property type="protein sequence ID" value="CAI9965766.1"/>
    <property type="molecule type" value="Genomic_DNA"/>
</dbReference>
<evidence type="ECO:0000313" key="2">
    <source>
        <dbReference type="EMBL" id="CAI9965766.1"/>
    </source>
</evidence>
<organism evidence="2">
    <name type="scientific">Hexamita inflata</name>
    <dbReference type="NCBI Taxonomy" id="28002"/>
    <lineage>
        <taxon>Eukaryota</taxon>
        <taxon>Metamonada</taxon>
        <taxon>Diplomonadida</taxon>
        <taxon>Hexamitidae</taxon>
        <taxon>Hexamitinae</taxon>
        <taxon>Hexamita</taxon>
    </lineage>
</organism>
<feature type="signal peptide" evidence="1">
    <location>
        <begin position="1"/>
        <end position="16"/>
    </location>
</feature>
<comment type="caution">
    <text evidence="2">The sequence shown here is derived from an EMBL/GenBank/DDBJ whole genome shotgun (WGS) entry which is preliminary data.</text>
</comment>
<feature type="chain" id="PRO_5041677747" evidence="1">
    <location>
        <begin position="17"/>
        <end position="606"/>
    </location>
</feature>
<reference evidence="2" key="1">
    <citation type="submission" date="2023-06" db="EMBL/GenBank/DDBJ databases">
        <authorList>
            <person name="Kurt Z."/>
        </authorList>
    </citation>
    <scope>NUCLEOTIDE SEQUENCE</scope>
</reference>
<evidence type="ECO:0000313" key="4">
    <source>
        <dbReference type="Proteomes" id="UP001642409"/>
    </source>
</evidence>
<sequence length="606" mass="63340">MISFVLLLHYQVFSISEFQFCYNYVYDSPFQENVNLNMSTVFTFDQASQLISCTETQNVIFRQTSQPVVSLQLNLNVDTQQTSFALFFYVFKNVEIQNSVINLNLKNGANQNASMLVHTCPEFTISIFSTIYSVQTDSSAFKNIYGITQTLEQKLTVNQSQFLFTSSSGITNYYGLCQQAIQVSIENCSFNLNANAVTAVGLIYLSTGFVQISNISISGQLSGTYTYGLIYQGSAQVTMNLITFKIKTTGSTHNCGFIQSTIESATVSITNVNFIGFSFLPSEPTSYGAGQTCPCVAGANLAQGLCNCSVGSSLVGGQCQCTPGATMVGNTCVCTTGATMVNGVCVCTAGATLSAGICQCTSGATLIGGVCVCTTNAILIAGICVCQPAYSALSAGVCVCTPTYSTMSGNTCICTPAYSSMVSGVCKCTPTSSYMNSGVCACPTNSIISATQCTCQPAYSTMSAGACVCTPAYTLMSGSTCTCTPSYTTLVSGVCTCPAGATLTSGACVCTATGSSMSSAGVCVCPAGASLSGSACVCNVAGSTLQSNKCVCTKDYKASWLYWNGGNYWCPDKSVCCSTNDAGPSYTCSNGKTYWSGCSTYTSYVT</sequence>
<dbReference type="AlphaFoldDB" id="A0AA86R2F6"/>
<reference evidence="3 4" key="2">
    <citation type="submission" date="2024-07" db="EMBL/GenBank/DDBJ databases">
        <authorList>
            <person name="Akdeniz Z."/>
        </authorList>
    </citation>
    <scope>NUCLEOTIDE SEQUENCE [LARGE SCALE GENOMIC DNA]</scope>
</reference>
<keyword evidence="1" id="KW-0732">Signal</keyword>